<dbReference type="InterPro" id="IPR012338">
    <property type="entry name" value="Beta-lactam/transpept-like"/>
</dbReference>
<dbReference type="InterPro" id="IPR050789">
    <property type="entry name" value="Diverse_Enzym_Activities"/>
</dbReference>
<comment type="caution">
    <text evidence="2">The sequence shown here is derived from an EMBL/GenBank/DDBJ whole genome shotgun (WGS) entry which is preliminary data.</text>
</comment>
<evidence type="ECO:0000259" key="1">
    <source>
        <dbReference type="Pfam" id="PF00144"/>
    </source>
</evidence>
<organism evidence="2">
    <name type="scientific">marine sediment metagenome</name>
    <dbReference type="NCBI Taxonomy" id="412755"/>
    <lineage>
        <taxon>unclassified sequences</taxon>
        <taxon>metagenomes</taxon>
        <taxon>ecological metagenomes</taxon>
    </lineage>
</organism>
<feature type="non-terminal residue" evidence="2">
    <location>
        <position position="1"/>
    </location>
</feature>
<dbReference type="AlphaFoldDB" id="A0A0F9EYH5"/>
<dbReference type="Gene3D" id="3.40.710.10">
    <property type="entry name" value="DD-peptidase/beta-lactamase superfamily"/>
    <property type="match status" value="1"/>
</dbReference>
<dbReference type="PANTHER" id="PTHR43283">
    <property type="entry name" value="BETA-LACTAMASE-RELATED"/>
    <property type="match status" value="1"/>
</dbReference>
<feature type="domain" description="Beta-lactamase-related" evidence="1">
    <location>
        <begin position="2"/>
        <end position="326"/>
    </location>
</feature>
<dbReference type="EMBL" id="LAZR01023268">
    <property type="protein sequence ID" value="KKL79094.1"/>
    <property type="molecule type" value="Genomic_DNA"/>
</dbReference>
<dbReference type="InterPro" id="IPR001466">
    <property type="entry name" value="Beta-lactam-related"/>
</dbReference>
<accession>A0A0F9EYH5</accession>
<proteinExistence type="predicted"/>
<sequence length="340" mass="38568">LHIARSGETVMNVALGEARPGVPMKRDSVLHIFSSGKPWTTLAIAQLIEQNKLKLHQTVQSIIPEFTNGKETCTIEYILLHEAGFPMFQYERNKSNTIDDFLKDIYGEKAEYIPGTQCGYHGTSSWLVLGEIIRLIDGRRIEKYLEEEIFKPLKMNDTCLGMPLKRSNDLGNRLAIKDTEPDYVHWSKFDNLFGNYPDPIKLPGSSGFSSAYDMGKFYKALWNGGESLDGVRIIKKRTLDFFTETHRKGITDHILSLPTLGYQDLRPDFGYGFFKGKALGLSCSLDTFGHGGLRCAKNYCDPRLDLVVNFISNTLLNAIDNGKRWEEINNAIYEACRYKL</sequence>
<gene>
    <name evidence="2" type="ORF">LCGC14_2018310</name>
</gene>
<reference evidence="2" key="1">
    <citation type="journal article" date="2015" name="Nature">
        <title>Complex archaea that bridge the gap between prokaryotes and eukaryotes.</title>
        <authorList>
            <person name="Spang A."/>
            <person name="Saw J.H."/>
            <person name="Jorgensen S.L."/>
            <person name="Zaremba-Niedzwiedzka K."/>
            <person name="Martijn J."/>
            <person name="Lind A.E."/>
            <person name="van Eijk R."/>
            <person name="Schleper C."/>
            <person name="Guy L."/>
            <person name="Ettema T.J."/>
        </authorList>
    </citation>
    <scope>NUCLEOTIDE SEQUENCE</scope>
</reference>
<protein>
    <recommendedName>
        <fullName evidence="1">Beta-lactamase-related domain-containing protein</fullName>
    </recommendedName>
</protein>
<name>A0A0F9EYH5_9ZZZZ</name>
<dbReference type="SUPFAM" id="SSF56601">
    <property type="entry name" value="beta-lactamase/transpeptidase-like"/>
    <property type="match status" value="1"/>
</dbReference>
<dbReference type="Pfam" id="PF00144">
    <property type="entry name" value="Beta-lactamase"/>
    <property type="match status" value="1"/>
</dbReference>
<evidence type="ECO:0000313" key="2">
    <source>
        <dbReference type="EMBL" id="KKL79094.1"/>
    </source>
</evidence>